<name>A0A2K3L3Y4_TRIPR</name>
<protein>
    <submittedName>
        <fullName evidence="7">Protein SRG1-like</fullName>
    </submittedName>
</protein>
<dbReference type="Pfam" id="PF03171">
    <property type="entry name" value="2OG-FeII_Oxy"/>
    <property type="match status" value="1"/>
</dbReference>
<dbReference type="InterPro" id="IPR027443">
    <property type="entry name" value="IPNS-like_sf"/>
</dbReference>
<accession>A0A2K3L3Y4</accession>
<evidence type="ECO:0000256" key="3">
    <source>
        <dbReference type="ARBA" id="ARBA00022896"/>
    </source>
</evidence>
<dbReference type="AlphaFoldDB" id="A0A2K3L3Y4"/>
<keyword evidence="2 5" id="KW-0479">Metal-binding</keyword>
<proteinExistence type="inferred from homology"/>
<dbReference type="PANTHER" id="PTHR47991">
    <property type="entry name" value="OXOGLUTARATE/IRON-DEPENDENT DIOXYGENASE"/>
    <property type="match status" value="1"/>
</dbReference>
<evidence type="ECO:0000256" key="2">
    <source>
        <dbReference type="ARBA" id="ARBA00022723"/>
    </source>
</evidence>
<dbReference type="PROSITE" id="PS51471">
    <property type="entry name" value="FE2OG_OXY"/>
    <property type="match status" value="1"/>
</dbReference>
<evidence type="ECO:0000256" key="4">
    <source>
        <dbReference type="ARBA" id="ARBA00023004"/>
    </source>
</evidence>
<dbReference type="GO" id="GO:0016491">
    <property type="term" value="F:oxidoreductase activity"/>
    <property type="evidence" value="ECO:0007669"/>
    <property type="project" value="UniProtKB-KW"/>
</dbReference>
<evidence type="ECO:0000256" key="5">
    <source>
        <dbReference type="RuleBase" id="RU003682"/>
    </source>
</evidence>
<keyword evidence="3" id="KW-0847">Vitamin C</keyword>
<dbReference type="InterPro" id="IPR050295">
    <property type="entry name" value="Plant_2OG-oxidoreductases"/>
</dbReference>
<dbReference type="GO" id="GO:0046872">
    <property type="term" value="F:metal ion binding"/>
    <property type="evidence" value="ECO:0007669"/>
    <property type="project" value="UniProtKB-KW"/>
</dbReference>
<keyword evidence="5" id="KW-0560">Oxidoreductase</keyword>
<keyword evidence="4 5" id="KW-0408">Iron</keyword>
<evidence type="ECO:0000313" key="8">
    <source>
        <dbReference type="Proteomes" id="UP000236291"/>
    </source>
</evidence>
<reference evidence="7 8" key="1">
    <citation type="journal article" date="2014" name="Am. J. Bot.">
        <title>Genome assembly and annotation for red clover (Trifolium pratense; Fabaceae).</title>
        <authorList>
            <person name="Istvanek J."/>
            <person name="Jaros M."/>
            <person name="Krenek A."/>
            <person name="Repkova J."/>
        </authorList>
    </citation>
    <scope>NUCLEOTIDE SEQUENCE [LARGE SCALE GENOMIC DNA]</scope>
    <source>
        <strain evidence="8">cv. Tatra</strain>
        <tissue evidence="7">Young leaves</tissue>
    </source>
</reference>
<evidence type="ECO:0000259" key="6">
    <source>
        <dbReference type="PROSITE" id="PS51471"/>
    </source>
</evidence>
<reference evidence="7 8" key="2">
    <citation type="journal article" date="2017" name="Front. Plant Sci.">
        <title>Gene Classification and Mining of Molecular Markers Useful in Red Clover (Trifolium pratense) Breeding.</title>
        <authorList>
            <person name="Istvanek J."/>
            <person name="Dluhosova J."/>
            <person name="Dluhos P."/>
            <person name="Patkova L."/>
            <person name="Nedelnik J."/>
            <person name="Repkova J."/>
        </authorList>
    </citation>
    <scope>NUCLEOTIDE SEQUENCE [LARGE SCALE GENOMIC DNA]</scope>
    <source>
        <strain evidence="8">cv. Tatra</strain>
        <tissue evidence="7">Young leaves</tissue>
    </source>
</reference>
<feature type="domain" description="Fe2OG dioxygenase" evidence="6">
    <location>
        <begin position="116"/>
        <end position="275"/>
    </location>
</feature>
<dbReference type="GO" id="GO:0031418">
    <property type="term" value="F:L-ascorbic acid binding"/>
    <property type="evidence" value="ECO:0007669"/>
    <property type="project" value="UniProtKB-KW"/>
</dbReference>
<dbReference type="InterPro" id="IPR026992">
    <property type="entry name" value="DIOX_N"/>
</dbReference>
<dbReference type="EMBL" id="ASHM01025726">
    <property type="protein sequence ID" value="PNX73233.1"/>
    <property type="molecule type" value="Genomic_DNA"/>
</dbReference>
<evidence type="ECO:0000256" key="1">
    <source>
        <dbReference type="ARBA" id="ARBA00008056"/>
    </source>
</evidence>
<sequence>MGDTSILAPSVQELAKQGIQEVPEQYLQPNQDPVLVSNITSLTQLPIINFDKLLCEDDNEFEKLDQACKEWGFFQLINHGVDSSLVESVKIGVQQFFNLPMEEKKKFWQTEEELQGFGQVYVSLEEQKLRWGDMFYIKTFPLHIRLPHLLPCMPQPFRDNFENYSLEMKKLCFTIIKFMTKALKIQEPSELVDFFEEGDQSISGLTILLQVNEMQGLQIKKDGFWVPINPLPNAFVVNVGDLLEIMTNGIYRSIEHRATTNSEKERISVAAFHNIQMGRDLGPAPSLVTPESPALYKTITLEEYVEGYLASKIKGKSYLDVVRIKKESHE</sequence>
<dbReference type="InterPro" id="IPR044861">
    <property type="entry name" value="IPNS-like_FE2OG_OXY"/>
</dbReference>
<dbReference type="Gene3D" id="2.60.120.330">
    <property type="entry name" value="B-lactam Antibiotic, Isopenicillin N Synthase, Chain"/>
    <property type="match status" value="2"/>
</dbReference>
<evidence type="ECO:0000313" key="7">
    <source>
        <dbReference type="EMBL" id="PNX73233.1"/>
    </source>
</evidence>
<dbReference type="Proteomes" id="UP000236291">
    <property type="component" value="Unassembled WGS sequence"/>
</dbReference>
<dbReference type="Pfam" id="PF14226">
    <property type="entry name" value="DIOX_N"/>
    <property type="match status" value="1"/>
</dbReference>
<gene>
    <name evidence="7" type="ORF">L195_g029132</name>
</gene>
<comment type="similarity">
    <text evidence="1 5">Belongs to the iron/ascorbate-dependent oxidoreductase family.</text>
</comment>
<dbReference type="SUPFAM" id="SSF51197">
    <property type="entry name" value="Clavaminate synthase-like"/>
    <property type="match status" value="1"/>
</dbReference>
<dbReference type="STRING" id="57577.A0A2K3L3Y4"/>
<comment type="caution">
    <text evidence="7">The sequence shown here is derived from an EMBL/GenBank/DDBJ whole genome shotgun (WGS) entry which is preliminary data.</text>
</comment>
<dbReference type="InterPro" id="IPR005123">
    <property type="entry name" value="Oxoglu/Fe-dep_dioxygenase_dom"/>
</dbReference>
<organism evidence="7 8">
    <name type="scientific">Trifolium pratense</name>
    <name type="common">Red clover</name>
    <dbReference type="NCBI Taxonomy" id="57577"/>
    <lineage>
        <taxon>Eukaryota</taxon>
        <taxon>Viridiplantae</taxon>
        <taxon>Streptophyta</taxon>
        <taxon>Embryophyta</taxon>
        <taxon>Tracheophyta</taxon>
        <taxon>Spermatophyta</taxon>
        <taxon>Magnoliopsida</taxon>
        <taxon>eudicotyledons</taxon>
        <taxon>Gunneridae</taxon>
        <taxon>Pentapetalae</taxon>
        <taxon>rosids</taxon>
        <taxon>fabids</taxon>
        <taxon>Fabales</taxon>
        <taxon>Fabaceae</taxon>
        <taxon>Papilionoideae</taxon>
        <taxon>50 kb inversion clade</taxon>
        <taxon>NPAAA clade</taxon>
        <taxon>Hologalegina</taxon>
        <taxon>IRL clade</taxon>
        <taxon>Trifolieae</taxon>
        <taxon>Trifolium</taxon>
    </lineage>
</organism>